<evidence type="ECO:0000259" key="1">
    <source>
        <dbReference type="PROSITE" id="PS50222"/>
    </source>
</evidence>
<proteinExistence type="predicted"/>
<evidence type="ECO:0000313" key="2">
    <source>
        <dbReference type="EMBL" id="MBP2706545.1"/>
    </source>
</evidence>
<keyword evidence="3" id="KW-1185">Reference proteome</keyword>
<dbReference type="GO" id="GO:0005509">
    <property type="term" value="F:calcium ion binding"/>
    <property type="evidence" value="ECO:0007669"/>
    <property type="project" value="InterPro"/>
</dbReference>
<dbReference type="SMART" id="SM00054">
    <property type="entry name" value="EFh"/>
    <property type="match status" value="2"/>
</dbReference>
<dbReference type="SUPFAM" id="SSF47473">
    <property type="entry name" value="EF-hand"/>
    <property type="match status" value="1"/>
</dbReference>
<dbReference type="PROSITE" id="PS50222">
    <property type="entry name" value="EF_HAND_2"/>
    <property type="match status" value="1"/>
</dbReference>
<evidence type="ECO:0000313" key="3">
    <source>
        <dbReference type="Proteomes" id="UP000674234"/>
    </source>
</evidence>
<dbReference type="Gene3D" id="1.10.238.10">
    <property type="entry name" value="EF-hand"/>
    <property type="match status" value="1"/>
</dbReference>
<feature type="domain" description="EF-hand" evidence="1">
    <location>
        <begin position="8"/>
        <end position="43"/>
    </location>
</feature>
<comment type="caution">
    <text evidence="2">The sequence shown here is derived from an EMBL/GenBank/DDBJ whole genome shotgun (WGS) entry which is preliminary data.</text>
</comment>
<dbReference type="InterPro" id="IPR002048">
    <property type="entry name" value="EF_hand_dom"/>
</dbReference>
<accession>A0A940WSB3</accession>
<dbReference type="EMBL" id="JAFCNB010000012">
    <property type="protein sequence ID" value="MBP2706545.1"/>
    <property type="molecule type" value="Genomic_DNA"/>
</dbReference>
<reference evidence="2" key="1">
    <citation type="submission" date="2021-02" db="EMBL/GenBank/DDBJ databases">
        <title>Draft genome sequence of Microbispora sp. RL4-1S isolated from rice leaves in Thailand.</title>
        <authorList>
            <person name="Muangham S."/>
            <person name="Duangmal K."/>
        </authorList>
    </citation>
    <scope>NUCLEOTIDE SEQUENCE</scope>
    <source>
        <strain evidence="2">RL4-1S</strain>
    </source>
</reference>
<organism evidence="2 3">
    <name type="scientific">Microbispora oryzae</name>
    <dbReference type="NCBI Taxonomy" id="2806554"/>
    <lineage>
        <taxon>Bacteria</taxon>
        <taxon>Bacillati</taxon>
        <taxon>Actinomycetota</taxon>
        <taxon>Actinomycetes</taxon>
        <taxon>Streptosporangiales</taxon>
        <taxon>Streptosporangiaceae</taxon>
        <taxon>Microbispora</taxon>
    </lineage>
</organism>
<gene>
    <name evidence="2" type="ORF">JOL79_22300</name>
</gene>
<sequence length="72" mass="8159">MAEELTQERLADLKRQFESIDSDGDGYVTEEELRAHFPDLPDEGVAELDRVADVDADGRFSLEEFIRLSGRS</sequence>
<dbReference type="RefSeq" id="WP_210157820.1">
    <property type="nucleotide sequence ID" value="NZ_JAFCNB010000012.1"/>
</dbReference>
<dbReference type="Proteomes" id="UP000674234">
    <property type="component" value="Unassembled WGS sequence"/>
</dbReference>
<dbReference type="InterPro" id="IPR018247">
    <property type="entry name" value="EF_Hand_1_Ca_BS"/>
</dbReference>
<dbReference type="InterPro" id="IPR011992">
    <property type="entry name" value="EF-hand-dom_pair"/>
</dbReference>
<name>A0A940WSB3_9ACTN</name>
<dbReference type="Pfam" id="PF13499">
    <property type="entry name" value="EF-hand_7"/>
    <property type="match status" value="1"/>
</dbReference>
<protein>
    <submittedName>
        <fullName evidence="2">EF-hand domain-containing protein</fullName>
    </submittedName>
</protein>
<dbReference type="PROSITE" id="PS00018">
    <property type="entry name" value="EF_HAND_1"/>
    <property type="match status" value="1"/>
</dbReference>
<dbReference type="CDD" id="cd00051">
    <property type="entry name" value="EFh"/>
    <property type="match status" value="1"/>
</dbReference>
<dbReference type="AlphaFoldDB" id="A0A940WSB3"/>